<keyword evidence="2" id="KW-0472">Membrane</keyword>
<evidence type="ECO:0000256" key="2">
    <source>
        <dbReference type="SAM" id="Phobius"/>
    </source>
</evidence>
<dbReference type="RefSeq" id="WP_187577404.1">
    <property type="nucleotide sequence ID" value="NZ_CP060713.1"/>
</dbReference>
<feature type="transmembrane region" description="Helical" evidence="2">
    <location>
        <begin position="131"/>
        <end position="149"/>
    </location>
</feature>
<feature type="transmembrane region" description="Helical" evidence="2">
    <location>
        <begin position="6"/>
        <end position="24"/>
    </location>
</feature>
<evidence type="ECO:0000313" key="4">
    <source>
        <dbReference type="Proteomes" id="UP000515947"/>
    </source>
</evidence>
<name>A0A7G9R7J3_9ACTN</name>
<organism evidence="3 4">
    <name type="scientific">Nocardioides mesophilus</name>
    <dbReference type="NCBI Taxonomy" id="433659"/>
    <lineage>
        <taxon>Bacteria</taxon>
        <taxon>Bacillati</taxon>
        <taxon>Actinomycetota</taxon>
        <taxon>Actinomycetes</taxon>
        <taxon>Propionibacteriales</taxon>
        <taxon>Nocardioidaceae</taxon>
        <taxon>Nocardioides</taxon>
    </lineage>
</organism>
<accession>A0A7G9R7J3</accession>
<feature type="compositionally biased region" description="Low complexity" evidence="1">
    <location>
        <begin position="283"/>
        <end position="299"/>
    </location>
</feature>
<feature type="region of interest" description="Disordered" evidence="1">
    <location>
        <begin position="283"/>
        <end position="311"/>
    </location>
</feature>
<dbReference type="Proteomes" id="UP000515947">
    <property type="component" value="Chromosome"/>
</dbReference>
<keyword evidence="2" id="KW-0812">Transmembrane</keyword>
<dbReference type="AlphaFoldDB" id="A0A7G9R7J3"/>
<feature type="transmembrane region" description="Helical" evidence="2">
    <location>
        <begin position="106"/>
        <end position="125"/>
    </location>
</feature>
<gene>
    <name evidence="3" type="ORF">H9L09_13395</name>
</gene>
<keyword evidence="2" id="KW-1133">Transmembrane helix</keyword>
<dbReference type="EMBL" id="CP060713">
    <property type="protein sequence ID" value="QNN51568.1"/>
    <property type="molecule type" value="Genomic_DNA"/>
</dbReference>
<evidence type="ECO:0000313" key="3">
    <source>
        <dbReference type="EMBL" id="QNN51568.1"/>
    </source>
</evidence>
<evidence type="ECO:0000256" key="1">
    <source>
        <dbReference type="SAM" id="MobiDB-lite"/>
    </source>
</evidence>
<proteinExistence type="predicted"/>
<protein>
    <submittedName>
        <fullName evidence="3">Uncharacterized protein</fullName>
    </submittedName>
</protein>
<sequence length="311" mass="32794">MDLSGIIFVVLAVAWAVYLIPKALKHHDEVARTRSIDRFSTAMRVLARREPVGSGDARLVVTRARAADNPQVVVPATRPVAGARPRPRPAAQRAAARTAARRRRRVLTVLLLSTAVVVVLAAFAVLPWWSVTVPSGLVVLFLLVCRTQVRRMRSAGWTADLEQALADESPVVIDPVAGQVRRAARVEAPYGTPVAPAARNAQGFVEVDPDDDTMSIPAVVDAVVMATVDGGSLWDPLPVTLPTYVTKPKARRTVRTIDLGEPGTWTSGRTAEDAGIAAEAAAAEGAAATASEGAAATASEELDEAPRAVGS</sequence>
<reference evidence="3 4" key="1">
    <citation type="submission" date="2020-08" db="EMBL/GenBank/DDBJ databases">
        <title>Genome sequence of Nocardioides mesophilus KACC 16243T.</title>
        <authorList>
            <person name="Hyun D.-W."/>
            <person name="Bae J.-W."/>
        </authorList>
    </citation>
    <scope>NUCLEOTIDE SEQUENCE [LARGE SCALE GENOMIC DNA]</scope>
    <source>
        <strain evidence="3 4">KACC 16243</strain>
    </source>
</reference>
<dbReference type="KEGG" id="nmes:H9L09_13395"/>
<keyword evidence="4" id="KW-1185">Reference proteome</keyword>